<dbReference type="AlphaFoldDB" id="F2E105"/>
<feature type="transmembrane region" description="Helical" evidence="5">
    <location>
        <begin position="77"/>
        <end position="97"/>
    </location>
</feature>
<evidence type="ECO:0000256" key="3">
    <source>
        <dbReference type="ARBA" id="ARBA00022989"/>
    </source>
</evidence>
<comment type="subcellular location">
    <subcellularLocation>
        <location evidence="1">Membrane</location>
        <topology evidence="1">Multi-pass membrane protein</topology>
    </subcellularLocation>
</comment>
<keyword evidence="3 5" id="KW-1133">Transmembrane helix</keyword>
<reference evidence="6" key="1">
    <citation type="journal article" date="2011" name="Plant Physiol.">
        <title>Comprehensive sequence analysis of 24,783 barley full-length cDNAs derived from 12 clone libraries.</title>
        <authorList>
            <person name="Matsumoto T."/>
            <person name="Tanaka T."/>
            <person name="Sakai H."/>
            <person name="Amano N."/>
            <person name="Kanamori H."/>
            <person name="Kurita K."/>
            <person name="Kikuta A."/>
            <person name="Kamiya K."/>
            <person name="Yamamoto M."/>
            <person name="Ikawa H."/>
            <person name="Fujii N."/>
            <person name="Hori K."/>
            <person name="Itoh T."/>
            <person name="Sato K."/>
        </authorList>
    </citation>
    <scope>NUCLEOTIDE SEQUENCE</scope>
    <source>
        <tissue evidence="6">Shoot and root</tissue>
    </source>
</reference>
<feature type="transmembrane region" description="Helical" evidence="5">
    <location>
        <begin position="164"/>
        <end position="190"/>
    </location>
</feature>
<feature type="transmembrane region" description="Helical" evidence="5">
    <location>
        <begin position="118"/>
        <end position="138"/>
    </location>
</feature>
<evidence type="ECO:0000313" key="6">
    <source>
        <dbReference type="EMBL" id="BAK01027.1"/>
    </source>
</evidence>
<accession>F2E105</accession>
<keyword evidence="4 5" id="KW-0472">Membrane</keyword>
<sequence>MYTVKYSLTSSSSIETQRSYIWQEGFISIFITMSASIIAHYSLTILLKPSSKIGIRGSLIGTITGAIVYGSVAGTSINIGAAIAVGLAAGALSAVYFEKVYPNINGEKIRDTFGLGSIWIVAFLGTFLIAPTVLKTYYNYSVDLPTLYPQNTPPSTYIISNLDVAGWALVYVGVSIAIALLGGLVMGIVLKLLARDNSRNFDDGEYFMLSAYGLRIVTGNVPD</sequence>
<dbReference type="InterPro" id="IPR029020">
    <property type="entry name" value="Ammonium/urea_transptr"/>
</dbReference>
<feature type="transmembrane region" description="Helical" evidence="5">
    <location>
        <begin position="53"/>
        <end position="71"/>
    </location>
</feature>
<keyword evidence="2 5" id="KW-0812">Transmembrane</keyword>
<name>F2E105_HORVV</name>
<feature type="transmembrane region" description="Helical" evidence="5">
    <location>
        <begin position="20"/>
        <end position="41"/>
    </location>
</feature>
<evidence type="ECO:0000256" key="5">
    <source>
        <dbReference type="SAM" id="Phobius"/>
    </source>
</evidence>
<proteinExistence type="evidence at transcript level"/>
<dbReference type="GO" id="GO:0016020">
    <property type="term" value="C:membrane"/>
    <property type="evidence" value="ECO:0007669"/>
    <property type="project" value="UniProtKB-SubCell"/>
</dbReference>
<dbReference type="Gene3D" id="1.10.3430.10">
    <property type="entry name" value="Ammonium transporter AmtB like domains"/>
    <property type="match status" value="1"/>
</dbReference>
<evidence type="ECO:0000256" key="4">
    <source>
        <dbReference type="ARBA" id="ARBA00023136"/>
    </source>
</evidence>
<organism evidence="6">
    <name type="scientific">Hordeum vulgare subsp. vulgare</name>
    <name type="common">Domesticated barley</name>
    <dbReference type="NCBI Taxonomy" id="112509"/>
    <lineage>
        <taxon>Eukaryota</taxon>
        <taxon>Viridiplantae</taxon>
        <taxon>Streptophyta</taxon>
        <taxon>Embryophyta</taxon>
        <taxon>Tracheophyta</taxon>
        <taxon>Spermatophyta</taxon>
        <taxon>Magnoliopsida</taxon>
        <taxon>Liliopsida</taxon>
        <taxon>Poales</taxon>
        <taxon>Poaceae</taxon>
        <taxon>BOP clade</taxon>
        <taxon>Pooideae</taxon>
        <taxon>Triticodae</taxon>
        <taxon>Triticeae</taxon>
        <taxon>Hordeinae</taxon>
        <taxon>Hordeum</taxon>
    </lineage>
</organism>
<evidence type="ECO:0000256" key="2">
    <source>
        <dbReference type="ARBA" id="ARBA00022692"/>
    </source>
</evidence>
<dbReference type="EMBL" id="AK369826">
    <property type="protein sequence ID" value="BAK01027.1"/>
    <property type="molecule type" value="mRNA"/>
</dbReference>
<protein>
    <submittedName>
        <fullName evidence="6">Predicted protein</fullName>
    </submittedName>
</protein>
<evidence type="ECO:0000256" key="1">
    <source>
        <dbReference type="ARBA" id="ARBA00004141"/>
    </source>
</evidence>